<dbReference type="NCBIfam" id="NF033580">
    <property type="entry name" value="transpos_IS5_3"/>
    <property type="match status" value="1"/>
</dbReference>
<evidence type="ECO:0000313" key="3">
    <source>
        <dbReference type="EMBL" id="RCJ03454.1"/>
    </source>
</evidence>
<dbReference type="PANTHER" id="PTHR30007:SF0">
    <property type="entry name" value="TRANSPOSASE"/>
    <property type="match status" value="1"/>
</dbReference>
<evidence type="ECO:0000313" key="4">
    <source>
        <dbReference type="Proteomes" id="UP000253501"/>
    </source>
</evidence>
<feature type="domain" description="Insertion element IS402-like" evidence="2">
    <location>
        <begin position="104"/>
        <end position="176"/>
    </location>
</feature>
<evidence type="ECO:0000259" key="1">
    <source>
        <dbReference type="Pfam" id="PF01609"/>
    </source>
</evidence>
<protein>
    <submittedName>
        <fullName evidence="3">IS5 family transposase</fullName>
    </submittedName>
</protein>
<gene>
    <name evidence="3" type="ORF">DDK22_37195</name>
</gene>
<organism evidence="3 4">
    <name type="scientific">Cupriavidus necator</name>
    <name type="common">Alcaligenes eutrophus</name>
    <name type="synonym">Ralstonia eutropha</name>
    <dbReference type="NCBI Taxonomy" id="106590"/>
    <lineage>
        <taxon>Bacteria</taxon>
        <taxon>Pseudomonadati</taxon>
        <taxon>Pseudomonadota</taxon>
        <taxon>Betaproteobacteria</taxon>
        <taxon>Burkholderiales</taxon>
        <taxon>Burkholderiaceae</taxon>
        <taxon>Cupriavidus</taxon>
    </lineage>
</organism>
<dbReference type="EMBL" id="QDHA01000156">
    <property type="protein sequence ID" value="RCJ03454.1"/>
    <property type="molecule type" value="Genomic_DNA"/>
</dbReference>
<dbReference type="PANTHER" id="PTHR30007">
    <property type="entry name" value="PHP DOMAIN PROTEIN"/>
    <property type="match status" value="1"/>
</dbReference>
<dbReference type="GO" id="GO:0006313">
    <property type="term" value="P:DNA transposition"/>
    <property type="evidence" value="ECO:0007669"/>
    <property type="project" value="InterPro"/>
</dbReference>
<dbReference type="Proteomes" id="UP000253501">
    <property type="component" value="Unassembled WGS sequence"/>
</dbReference>
<dbReference type="Pfam" id="PF01609">
    <property type="entry name" value="DDE_Tnp_1"/>
    <property type="match status" value="1"/>
</dbReference>
<reference evidence="3 4" key="1">
    <citation type="submission" date="2018-04" db="EMBL/GenBank/DDBJ databases">
        <title>Cupriavidus necator CR12 genome sequencing and assembly.</title>
        <authorList>
            <person name="Ben Fekih I."/>
            <person name="Mazhar H.S."/>
            <person name="Bello S.K."/>
            <person name="Rensing C."/>
        </authorList>
    </citation>
    <scope>NUCLEOTIDE SEQUENCE [LARGE SCALE GENOMIC DNA]</scope>
    <source>
        <strain evidence="3 4">CR12</strain>
    </source>
</reference>
<dbReference type="InterPro" id="IPR025161">
    <property type="entry name" value="IS402-like_dom"/>
</dbReference>
<proteinExistence type="predicted"/>
<sequence>MSRGGIVLGRKPKLQETDVDQLRALVAQRPTASLDELTNAFVLATGVTVCAATIRRALRSAGIVRVVAKKSEGASSSTTPAPRRYGYREAHRDQGSAERYASCLTDAEWALAQDLFELPAGGRGKPALYPRRRMVDACCYVLRTGCAWRLLPKSFPPWDAVYKAFRRWAAQDKFEIFHDRLRAQWRERVARSAAPSAAVLDAQSTRTSPQVGDKGFDAGKKVKGRKRNLVVDTLGLLLAVLITPASVQDRDAAAPVVAQACAKHPSLKTLFVDGAYSGGCAERLREAHQIDVQVVRHPANRTVGYRQAEQLPLFEAATVRAFVPLPKRWIVERTHAWNERARRLIMHHDRSMAVSTAWVWLAESRMLVRRISTSS</sequence>
<dbReference type="InterPro" id="IPR002559">
    <property type="entry name" value="Transposase_11"/>
</dbReference>
<feature type="domain" description="Transposase IS4-like" evidence="1">
    <location>
        <begin position="195"/>
        <end position="362"/>
    </location>
</feature>
<dbReference type="AlphaFoldDB" id="A0A367P7B1"/>
<comment type="caution">
    <text evidence="3">The sequence shown here is derived from an EMBL/GenBank/DDBJ whole genome shotgun (WGS) entry which is preliminary data.</text>
</comment>
<dbReference type="GO" id="GO:0003677">
    <property type="term" value="F:DNA binding"/>
    <property type="evidence" value="ECO:0007669"/>
    <property type="project" value="InterPro"/>
</dbReference>
<accession>A0A367P7B1</accession>
<dbReference type="Pfam" id="PF13340">
    <property type="entry name" value="DUF4096"/>
    <property type="match status" value="1"/>
</dbReference>
<evidence type="ECO:0000259" key="2">
    <source>
        <dbReference type="Pfam" id="PF13340"/>
    </source>
</evidence>
<name>A0A367P7B1_CUPNE</name>
<dbReference type="GO" id="GO:0004803">
    <property type="term" value="F:transposase activity"/>
    <property type="evidence" value="ECO:0007669"/>
    <property type="project" value="InterPro"/>
</dbReference>